<dbReference type="EMBL" id="JACHLI010000032">
    <property type="protein sequence ID" value="MBB4866885.1"/>
    <property type="molecule type" value="Genomic_DNA"/>
</dbReference>
<dbReference type="Proteomes" id="UP000566995">
    <property type="component" value="Unassembled WGS sequence"/>
</dbReference>
<evidence type="ECO:0000313" key="1">
    <source>
        <dbReference type="EMBL" id="MBB4866885.1"/>
    </source>
</evidence>
<name>A0A7W7P4Q3_PSENT</name>
<organism evidence="1 2">
    <name type="scientific">Pseudomonas nitroreducens</name>
    <dbReference type="NCBI Taxonomy" id="46680"/>
    <lineage>
        <taxon>Bacteria</taxon>
        <taxon>Pseudomonadati</taxon>
        <taxon>Pseudomonadota</taxon>
        <taxon>Gammaproteobacteria</taxon>
        <taxon>Pseudomonadales</taxon>
        <taxon>Pseudomonadaceae</taxon>
        <taxon>Pseudomonas</taxon>
    </lineage>
</organism>
<accession>A0A7W7P4Q3</accession>
<dbReference type="AlphaFoldDB" id="A0A7W7P4Q3"/>
<sequence>MTHQQDPDCCVLSQVLVELMPEETPGQWHLLMKQQLESFVNGLQQIR</sequence>
<protein>
    <submittedName>
        <fullName evidence="1">Uncharacterized protein</fullName>
    </submittedName>
</protein>
<comment type="caution">
    <text evidence="1">The sequence shown here is derived from an EMBL/GenBank/DDBJ whole genome shotgun (WGS) entry which is preliminary data.</text>
</comment>
<gene>
    <name evidence="1" type="ORF">HNP46_005792</name>
</gene>
<reference evidence="1 2" key="1">
    <citation type="submission" date="2020-08" db="EMBL/GenBank/DDBJ databases">
        <title>Functional genomics of gut bacteria from endangered species of beetles.</title>
        <authorList>
            <person name="Carlos-Shanley C."/>
        </authorList>
    </citation>
    <scope>NUCLEOTIDE SEQUENCE [LARGE SCALE GENOMIC DNA]</scope>
    <source>
        <strain evidence="1 2">S00179</strain>
    </source>
</reference>
<evidence type="ECO:0000313" key="2">
    <source>
        <dbReference type="Proteomes" id="UP000566995"/>
    </source>
</evidence>
<proteinExistence type="predicted"/>
<dbReference type="RefSeq" id="WP_184595831.1">
    <property type="nucleotide sequence ID" value="NZ_JACHLI010000032.1"/>
</dbReference>